<sequence length="174" mass="19955">MNTMSDYTDFNGKWQFHDKDIRGDEGNAAYYPTEEHLFYAVANHKGVSTFKVDSDGNAEFMDCAGIASKDLPSAVIYSIEDHKNGRDHLLEATYVEREKDKSFMVHYWFWSNNIENVEIKKDMSKKDVISLFNAAYQDDIKTKANGQSTELHASEVSKTKLPVAYSKWQCVNNM</sequence>
<proteinExistence type="predicted"/>
<name>A0ABT3ACN4_9ALTE</name>
<evidence type="ECO:0000313" key="2">
    <source>
        <dbReference type="Proteomes" id="UP001652504"/>
    </source>
</evidence>
<evidence type="ECO:0008006" key="3">
    <source>
        <dbReference type="Google" id="ProtNLM"/>
    </source>
</evidence>
<evidence type="ECO:0000313" key="1">
    <source>
        <dbReference type="EMBL" id="MCV2886389.1"/>
    </source>
</evidence>
<dbReference type="RefSeq" id="WP_263713676.1">
    <property type="nucleotide sequence ID" value="NZ_JAOWKX010000010.1"/>
</dbReference>
<keyword evidence="2" id="KW-1185">Reference proteome</keyword>
<gene>
    <name evidence="1" type="ORF">OE749_16970</name>
</gene>
<dbReference type="EMBL" id="JAOWKX010000010">
    <property type="protein sequence ID" value="MCV2886389.1"/>
    <property type="molecule type" value="Genomic_DNA"/>
</dbReference>
<organism evidence="1 2">
    <name type="scientific">Fluctibacter corallii</name>
    <dbReference type="NCBI Taxonomy" id="2984329"/>
    <lineage>
        <taxon>Bacteria</taxon>
        <taxon>Pseudomonadati</taxon>
        <taxon>Pseudomonadota</taxon>
        <taxon>Gammaproteobacteria</taxon>
        <taxon>Alteromonadales</taxon>
        <taxon>Alteromonadaceae</taxon>
        <taxon>Fluctibacter</taxon>
    </lineage>
</organism>
<accession>A0ABT3ACN4</accession>
<reference evidence="1 2" key="1">
    <citation type="submission" date="2022-10" db="EMBL/GenBank/DDBJ databases">
        <title>Aestuariibacter sp. AA17 isolated from Montipora capitata coral fragment.</title>
        <authorList>
            <person name="Emsley S.A."/>
            <person name="Pfannmuller K.M."/>
            <person name="Loughran R.M."/>
            <person name="Shlafstein M."/>
            <person name="Papke E."/>
            <person name="Saw J.H."/>
            <person name="Ushijima B."/>
            <person name="Videau P."/>
        </authorList>
    </citation>
    <scope>NUCLEOTIDE SEQUENCE [LARGE SCALE GENOMIC DNA]</scope>
    <source>
        <strain evidence="1 2">AA17</strain>
    </source>
</reference>
<protein>
    <recommendedName>
        <fullName evidence="3">Lipocalin-like domain-containing protein</fullName>
    </recommendedName>
</protein>
<dbReference type="Proteomes" id="UP001652504">
    <property type="component" value="Unassembled WGS sequence"/>
</dbReference>
<comment type="caution">
    <text evidence="1">The sequence shown here is derived from an EMBL/GenBank/DDBJ whole genome shotgun (WGS) entry which is preliminary data.</text>
</comment>